<sequence length="371" mass="39524">METSSQRAEAGARPVKPGCDTNDTGSKHVHETGLKAMNSQAKVVALSPVTGAVESQSPVPADGPAAEKSPAAGALEQHEALASDPPTESSLAALDTRLIPTRPVTPFAAAASVELIEGGDEERSTAPDNDIVMVKEQLEACTSCSRLEESQTESSNVAISSADHLEEQQSWSRLLTLISQKLNTLKHLQEQHHTLISTRDGGIDRRELVPSGSVCAVERTHKSVIALRRTVSAAGPRSAESAYEAVRGLLLCLDSVTDFVSAPRAAGEEDRELKLLQQECVLNDLASLWELLLKTEAELLREGADAVHCGTCLQDCLAPRSCSSPRPTARNTTVSQRGSSQGFSFNQLCILESSQVQSLPQVQSSASWADI</sequence>
<feature type="region of interest" description="Disordered" evidence="1">
    <location>
        <begin position="48"/>
        <end position="88"/>
    </location>
</feature>
<gene>
    <name evidence="3" type="primary">LOC114850135</name>
</gene>
<dbReference type="RefSeq" id="XP_055362058.1">
    <property type="nucleotide sequence ID" value="XM_055506083.1"/>
</dbReference>
<dbReference type="Proteomes" id="UP000515150">
    <property type="component" value="Chromosome 24"/>
</dbReference>
<evidence type="ECO:0000256" key="1">
    <source>
        <dbReference type="SAM" id="MobiDB-lite"/>
    </source>
</evidence>
<proteinExistence type="predicted"/>
<dbReference type="KEGG" id="bspl:114850135"/>
<dbReference type="AlphaFoldDB" id="A0A9W2XJK1"/>
<organism evidence="2 3">
    <name type="scientific">Betta splendens</name>
    <name type="common">Siamese fighting fish</name>
    <dbReference type="NCBI Taxonomy" id="158456"/>
    <lineage>
        <taxon>Eukaryota</taxon>
        <taxon>Metazoa</taxon>
        <taxon>Chordata</taxon>
        <taxon>Craniata</taxon>
        <taxon>Vertebrata</taxon>
        <taxon>Euteleostomi</taxon>
        <taxon>Actinopterygii</taxon>
        <taxon>Neopterygii</taxon>
        <taxon>Teleostei</taxon>
        <taxon>Neoteleostei</taxon>
        <taxon>Acanthomorphata</taxon>
        <taxon>Anabantaria</taxon>
        <taxon>Anabantiformes</taxon>
        <taxon>Anabantoidei</taxon>
        <taxon>Osphronemidae</taxon>
        <taxon>Betta</taxon>
    </lineage>
</organism>
<protein>
    <submittedName>
        <fullName evidence="3">Uncharacterized protein LOC114850135</fullName>
    </submittedName>
</protein>
<feature type="region of interest" description="Disordered" evidence="1">
    <location>
        <begin position="1"/>
        <end position="34"/>
    </location>
</feature>
<keyword evidence="2" id="KW-1185">Reference proteome</keyword>
<evidence type="ECO:0000313" key="3">
    <source>
        <dbReference type="RefSeq" id="XP_055362058.1"/>
    </source>
</evidence>
<accession>A0A9W2XJK1</accession>
<dbReference type="GeneID" id="114850135"/>
<evidence type="ECO:0000313" key="2">
    <source>
        <dbReference type="Proteomes" id="UP000515150"/>
    </source>
</evidence>
<name>A0A9W2XJK1_BETSP</name>
<reference evidence="3" key="1">
    <citation type="submission" date="2025-08" db="UniProtKB">
        <authorList>
            <consortium name="RefSeq"/>
        </authorList>
    </citation>
    <scope>IDENTIFICATION</scope>
</reference>